<evidence type="ECO:0000256" key="4">
    <source>
        <dbReference type="ARBA" id="ARBA00011738"/>
    </source>
</evidence>
<proteinExistence type="inferred from homology"/>
<reference evidence="13 14" key="1">
    <citation type="submission" date="2016-03" db="EMBL/GenBank/DDBJ databases">
        <authorList>
            <person name="Ploux O."/>
        </authorList>
    </citation>
    <scope>NUCLEOTIDE SEQUENCE [LARGE SCALE GENOMIC DNA]</scope>
    <source>
        <strain evidence="13 14">R0</strain>
    </source>
</reference>
<evidence type="ECO:0000256" key="10">
    <source>
        <dbReference type="ARBA" id="ARBA00033171"/>
    </source>
</evidence>
<comment type="subunit">
    <text evidence="4">Homodimer.</text>
</comment>
<accession>A0A150WKA3</accession>
<evidence type="ECO:0000313" key="14">
    <source>
        <dbReference type="Proteomes" id="UP000075320"/>
    </source>
</evidence>
<name>A0A150WKA3_BDEBC</name>
<dbReference type="SUPFAM" id="SSF53850">
    <property type="entry name" value="Periplasmic binding protein-like II"/>
    <property type="match status" value="1"/>
</dbReference>
<evidence type="ECO:0000256" key="11">
    <source>
        <dbReference type="ARBA" id="ARBA00048179"/>
    </source>
</evidence>
<keyword evidence="9" id="KW-0408">Iron</keyword>
<evidence type="ECO:0000256" key="9">
    <source>
        <dbReference type="ARBA" id="ARBA00023004"/>
    </source>
</evidence>
<keyword evidence="7" id="KW-0663">Pyridoxal phosphate</keyword>
<evidence type="ECO:0000256" key="8">
    <source>
        <dbReference type="ARBA" id="ARBA00022977"/>
    </source>
</evidence>
<dbReference type="Pfam" id="PF09084">
    <property type="entry name" value="NMT1"/>
    <property type="match status" value="1"/>
</dbReference>
<comment type="caution">
    <text evidence="13">The sequence shown here is derived from an EMBL/GenBank/DDBJ whole genome shotgun (WGS) entry which is preliminary data.</text>
</comment>
<evidence type="ECO:0000259" key="12">
    <source>
        <dbReference type="Pfam" id="PF09084"/>
    </source>
</evidence>
<feature type="domain" description="SsuA/THI5-like" evidence="12">
    <location>
        <begin position="17"/>
        <end position="225"/>
    </location>
</feature>
<evidence type="ECO:0000256" key="5">
    <source>
        <dbReference type="ARBA" id="ARBA00022679"/>
    </source>
</evidence>
<dbReference type="AlphaFoldDB" id="A0A150WKA3"/>
<evidence type="ECO:0000256" key="7">
    <source>
        <dbReference type="ARBA" id="ARBA00022898"/>
    </source>
</evidence>
<keyword evidence="14" id="KW-1185">Reference proteome</keyword>
<comment type="similarity">
    <text evidence="3">Belongs to the NMT1/THI5 family.</text>
</comment>
<comment type="pathway">
    <text evidence="2">Cofactor biosynthesis; thiamine diphosphate biosynthesis.</text>
</comment>
<dbReference type="Gene3D" id="3.40.190.10">
    <property type="entry name" value="Periplasmic binding protein-like II"/>
    <property type="match status" value="2"/>
</dbReference>
<evidence type="ECO:0000256" key="6">
    <source>
        <dbReference type="ARBA" id="ARBA00022723"/>
    </source>
</evidence>
<organism evidence="13 14">
    <name type="scientific">Bdellovibrio bacteriovorus</name>
    <dbReference type="NCBI Taxonomy" id="959"/>
    <lineage>
        <taxon>Bacteria</taxon>
        <taxon>Pseudomonadati</taxon>
        <taxon>Bdellovibrionota</taxon>
        <taxon>Bdellovibrionia</taxon>
        <taxon>Bdellovibrionales</taxon>
        <taxon>Pseudobdellovibrionaceae</taxon>
        <taxon>Bdellovibrio</taxon>
    </lineage>
</organism>
<keyword evidence="6" id="KW-0479">Metal-binding</keyword>
<evidence type="ECO:0000256" key="1">
    <source>
        <dbReference type="ARBA" id="ARBA00003469"/>
    </source>
</evidence>
<evidence type="ECO:0000256" key="2">
    <source>
        <dbReference type="ARBA" id="ARBA00004948"/>
    </source>
</evidence>
<dbReference type="InterPro" id="IPR027939">
    <property type="entry name" value="NMT1/THI5"/>
</dbReference>
<gene>
    <name evidence="13" type="ORF">AZI86_14000</name>
</gene>
<dbReference type="GO" id="GO:0009228">
    <property type="term" value="P:thiamine biosynthetic process"/>
    <property type="evidence" value="ECO:0007669"/>
    <property type="project" value="UniProtKB-KW"/>
</dbReference>
<dbReference type="PANTHER" id="PTHR31528">
    <property type="entry name" value="4-AMINO-5-HYDROXYMETHYL-2-METHYLPYRIMIDINE PHOSPHATE SYNTHASE THI11-RELATED"/>
    <property type="match status" value="1"/>
</dbReference>
<dbReference type="GO" id="GO:0016740">
    <property type="term" value="F:transferase activity"/>
    <property type="evidence" value="ECO:0007669"/>
    <property type="project" value="UniProtKB-KW"/>
</dbReference>
<dbReference type="InterPro" id="IPR015168">
    <property type="entry name" value="SsuA/THI5"/>
</dbReference>
<keyword evidence="5" id="KW-0808">Transferase</keyword>
<comment type="catalytic activity">
    <reaction evidence="11">
        <text>N(6)-(pyridoxal phosphate)-L-lysyl-[4-amino-5-hydroxymethyl-2-methylpyrimidine phosphate synthase] + L-histidyl-[4-amino-5-hydroxymethyl-2-methylpyrimidine phosphate synthase] + 2 Fe(3+) + 4 H2O = L-lysyl-[4-amino-5-hydroxymethyl-2-methylpyrimidine phosphate synthase] + (2S)-2-amino-5-hydroxy-4-oxopentanoyl-[4-amino-5-hydroxymethyl-2-methylpyrimidine phosphate synthase] + 4-amino-2-methyl-5-(phosphooxymethyl)pyrimidine + 3-oxopropanoate + 2 Fe(2+) + 2 H(+)</text>
        <dbReference type="Rhea" id="RHEA:65756"/>
        <dbReference type="Rhea" id="RHEA-COMP:16892"/>
        <dbReference type="Rhea" id="RHEA-COMP:16893"/>
        <dbReference type="Rhea" id="RHEA-COMP:16894"/>
        <dbReference type="Rhea" id="RHEA-COMP:16895"/>
        <dbReference type="ChEBI" id="CHEBI:15377"/>
        <dbReference type="ChEBI" id="CHEBI:15378"/>
        <dbReference type="ChEBI" id="CHEBI:29033"/>
        <dbReference type="ChEBI" id="CHEBI:29034"/>
        <dbReference type="ChEBI" id="CHEBI:29969"/>
        <dbReference type="ChEBI" id="CHEBI:29979"/>
        <dbReference type="ChEBI" id="CHEBI:33190"/>
        <dbReference type="ChEBI" id="CHEBI:58354"/>
        <dbReference type="ChEBI" id="CHEBI:143915"/>
        <dbReference type="ChEBI" id="CHEBI:157692"/>
    </reaction>
    <physiologicalReaction direction="left-to-right" evidence="11">
        <dbReference type="Rhea" id="RHEA:65757"/>
    </physiologicalReaction>
</comment>
<dbReference type="EMBL" id="LUKE01000003">
    <property type="protein sequence ID" value="KYG64146.1"/>
    <property type="molecule type" value="Genomic_DNA"/>
</dbReference>
<dbReference type="GO" id="GO:0046872">
    <property type="term" value="F:metal ion binding"/>
    <property type="evidence" value="ECO:0007669"/>
    <property type="project" value="UniProtKB-KW"/>
</dbReference>
<keyword evidence="8" id="KW-0784">Thiamine biosynthesis</keyword>
<dbReference type="Proteomes" id="UP000075320">
    <property type="component" value="Unassembled WGS sequence"/>
</dbReference>
<evidence type="ECO:0000256" key="3">
    <source>
        <dbReference type="ARBA" id="ARBA00009406"/>
    </source>
</evidence>
<dbReference type="PANTHER" id="PTHR31528:SF1">
    <property type="entry name" value="4-AMINO-5-HYDROXYMETHYL-2-METHYLPYRIMIDINE PHOSPHATE SYNTHASE THI11-RELATED"/>
    <property type="match status" value="1"/>
</dbReference>
<evidence type="ECO:0000313" key="13">
    <source>
        <dbReference type="EMBL" id="KYG64146.1"/>
    </source>
</evidence>
<sequence>MPTFTPVTLALNWKAEPEFGGFYAGQILNHYRDQGLDVKIQEGGSGTPTIQMLASGKLDFAIVSADEIIISQDRNKNNKVIALFATYQKSPYIIMTHAERNFKSLKDVWTSEGILSMQSGLPYYKFLLNKWGKPKAKIVPYLGGVGNFVNDKTFSQQGFISTEPVSAERAGAKTKNFIIADEGFNPYLVILATTEKTLKEKPELVKKLIQGTRNGWQAYLNSPEATNKHMAQINKALDFETFQKGASLQKDLIITTKNEALGSMTKERWEALSQQIFELKLIKNKPNSAESYFR</sequence>
<protein>
    <recommendedName>
        <fullName evidence="10">Thiamine pyrimidine synthase</fullName>
    </recommendedName>
</protein>
<comment type="function">
    <text evidence="1">Responsible for the formation of the pyrimidine heterocycle in the thiamine biosynthesis pathway. Catalyzes the formation of hydroxymethylpyrimidine phosphate (HMP-P) from histidine and pyridoxal phosphate (PLP). The protein uses PLP and the active site histidine to form HMP-P, generating an inactive enzyme. The enzyme can only undergo a single turnover, which suggests it is a suicide enzyme.</text>
</comment>